<gene>
    <name evidence="1" type="ORF">EYF80_066318</name>
</gene>
<comment type="caution">
    <text evidence="1">The sequence shown here is derived from an EMBL/GenBank/DDBJ whole genome shotgun (WGS) entry which is preliminary data.</text>
</comment>
<dbReference type="EMBL" id="SRLO01018049">
    <property type="protein sequence ID" value="TNN23560.1"/>
    <property type="molecule type" value="Genomic_DNA"/>
</dbReference>
<evidence type="ECO:0000313" key="2">
    <source>
        <dbReference type="Proteomes" id="UP000314294"/>
    </source>
</evidence>
<evidence type="ECO:0000313" key="1">
    <source>
        <dbReference type="EMBL" id="TNN23560.1"/>
    </source>
</evidence>
<accession>A0A4Z2E4R4</accession>
<keyword evidence="2" id="KW-1185">Reference proteome</keyword>
<sequence length="36" mass="4004">MTRTRVSGYFSNTDWKAAAGRRRMVEGTAARADTVL</sequence>
<proteinExistence type="predicted"/>
<dbReference type="AlphaFoldDB" id="A0A4Z2E4R4"/>
<protein>
    <submittedName>
        <fullName evidence="1">Uncharacterized protein</fullName>
    </submittedName>
</protein>
<dbReference type="Proteomes" id="UP000314294">
    <property type="component" value="Unassembled WGS sequence"/>
</dbReference>
<name>A0A4Z2E4R4_9TELE</name>
<reference evidence="1 2" key="1">
    <citation type="submission" date="2019-03" db="EMBL/GenBank/DDBJ databases">
        <title>First draft genome of Liparis tanakae, snailfish: a comprehensive survey of snailfish specific genes.</title>
        <authorList>
            <person name="Kim W."/>
            <person name="Song I."/>
            <person name="Jeong J.-H."/>
            <person name="Kim D."/>
            <person name="Kim S."/>
            <person name="Ryu S."/>
            <person name="Song J.Y."/>
            <person name="Lee S.K."/>
        </authorList>
    </citation>
    <scope>NUCLEOTIDE SEQUENCE [LARGE SCALE GENOMIC DNA]</scope>
    <source>
        <tissue evidence="1">Muscle</tissue>
    </source>
</reference>
<organism evidence="1 2">
    <name type="scientific">Liparis tanakae</name>
    <name type="common">Tanaka's snailfish</name>
    <dbReference type="NCBI Taxonomy" id="230148"/>
    <lineage>
        <taxon>Eukaryota</taxon>
        <taxon>Metazoa</taxon>
        <taxon>Chordata</taxon>
        <taxon>Craniata</taxon>
        <taxon>Vertebrata</taxon>
        <taxon>Euteleostomi</taxon>
        <taxon>Actinopterygii</taxon>
        <taxon>Neopterygii</taxon>
        <taxon>Teleostei</taxon>
        <taxon>Neoteleostei</taxon>
        <taxon>Acanthomorphata</taxon>
        <taxon>Eupercaria</taxon>
        <taxon>Perciformes</taxon>
        <taxon>Cottioidei</taxon>
        <taxon>Cottales</taxon>
        <taxon>Liparidae</taxon>
        <taxon>Liparis</taxon>
    </lineage>
</organism>